<keyword evidence="1" id="KW-0812">Transmembrane</keyword>
<feature type="transmembrane region" description="Helical" evidence="1">
    <location>
        <begin position="52"/>
        <end position="77"/>
    </location>
</feature>
<reference evidence="2 3" key="1">
    <citation type="submission" date="2022-05" db="EMBL/GenBank/DDBJ databases">
        <title>Chromosome-level reference genomes for two strains of Caenorhabditis briggsae: an improved platform for comparative genomics.</title>
        <authorList>
            <person name="Stevens L."/>
            <person name="Andersen E.C."/>
        </authorList>
    </citation>
    <scope>NUCLEOTIDE SEQUENCE [LARGE SCALE GENOMIC DNA]</scope>
    <source>
        <strain evidence="2">QX1410_ONT</strain>
        <tissue evidence="2">Whole-organism</tissue>
    </source>
</reference>
<accession>A0AAE9ACC9</accession>
<evidence type="ECO:0000313" key="3">
    <source>
        <dbReference type="Proteomes" id="UP000827892"/>
    </source>
</evidence>
<dbReference type="AlphaFoldDB" id="A0AAE9ACC9"/>
<dbReference type="Proteomes" id="UP000827892">
    <property type="component" value="Chromosome IV"/>
</dbReference>
<evidence type="ECO:0000256" key="1">
    <source>
        <dbReference type="SAM" id="Phobius"/>
    </source>
</evidence>
<proteinExistence type="predicted"/>
<organism evidence="2 3">
    <name type="scientific">Caenorhabditis briggsae</name>
    <dbReference type="NCBI Taxonomy" id="6238"/>
    <lineage>
        <taxon>Eukaryota</taxon>
        <taxon>Metazoa</taxon>
        <taxon>Ecdysozoa</taxon>
        <taxon>Nematoda</taxon>
        <taxon>Chromadorea</taxon>
        <taxon>Rhabditida</taxon>
        <taxon>Rhabditina</taxon>
        <taxon>Rhabditomorpha</taxon>
        <taxon>Rhabditoidea</taxon>
        <taxon>Rhabditidae</taxon>
        <taxon>Peloderinae</taxon>
        <taxon>Caenorhabditis</taxon>
    </lineage>
</organism>
<keyword evidence="1" id="KW-1133">Transmembrane helix</keyword>
<evidence type="ECO:0000313" key="2">
    <source>
        <dbReference type="EMBL" id="ULT93323.1"/>
    </source>
</evidence>
<keyword evidence="1" id="KW-0472">Membrane</keyword>
<protein>
    <submittedName>
        <fullName evidence="2">Uncharacterized protein</fullName>
    </submittedName>
</protein>
<name>A0AAE9ACC9_CAEBR</name>
<gene>
    <name evidence="2" type="ORF">L3Y34_003064</name>
</gene>
<dbReference type="EMBL" id="CP090894">
    <property type="protein sequence ID" value="ULT93323.1"/>
    <property type="molecule type" value="Genomic_DNA"/>
</dbReference>
<sequence length="126" mass="14160">MFKNLVKNLTSPIFKSTTKMSTWILLLILLPISSIAKVKQWNEYSKDEQNAAIWIWICIIAAAIGISISASVGAFFVMSRRNQNQGGQVTVVRDSTNNTNRHDTTDYNNPCGYSSFFSVMFISIND</sequence>